<name>A0A4R6SZN9_9SPHI</name>
<accession>A0A4R6SZN9</accession>
<feature type="signal peptide" evidence="1">
    <location>
        <begin position="1"/>
        <end position="19"/>
    </location>
</feature>
<keyword evidence="1" id="KW-0732">Signal</keyword>
<evidence type="ECO:0000256" key="1">
    <source>
        <dbReference type="SAM" id="SignalP"/>
    </source>
</evidence>
<gene>
    <name evidence="2" type="ORF">ATK78_0680</name>
</gene>
<evidence type="ECO:0000313" key="3">
    <source>
        <dbReference type="Proteomes" id="UP000295620"/>
    </source>
</evidence>
<dbReference type="RefSeq" id="WP_133574620.1">
    <property type="nucleotide sequence ID" value="NZ_SNYC01000003.1"/>
</dbReference>
<sequence length="89" mass="9719">MKKLYVLIMLTLLFKASIAQNTFPTSGNVGVGTTSPTSALHIIGKTKMQNNLKLFSNGDDAFGEGVVICRANRLVWITICKNRSCSWAI</sequence>
<evidence type="ECO:0000313" key="2">
    <source>
        <dbReference type="EMBL" id="TDQ11557.1"/>
    </source>
</evidence>
<organism evidence="2 3">
    <name type="scientific">Pedobacter metabolipauper</name>
    <dbReference type="NCBI Taxonomy" id="425513"/>
    <lineage>
        <taxon>Bacteria</taxon>
        <taxon>Pseudomonadati</taxon>
        <taxon>Bacteroidota</taxon>
        <taxon>Sphingobacteriia</taxon>
        <taxon>Sphingobacteriales</taxon>
        <taxon>Sphingobacteriaceae</taxon>
        <taxon>Pedobacter</taxon>
    </lineage>
</organism>
<feature type="chain" id="PRO_5021034410" evidence="1">
    <location>
        <begin position="20"/>
        <end position="89"/>
    </location>
</feature>
<protein>
    <submittedName>
        <fullName evidence="2">Uncharacterized protein</fullName>
    </submittedName>
</protein>
<dbReference type="EMBL" id="SNYC01000003">
    <property type="protein sequence ID" value="TDQ11557.1"/>
    <property type="molecule type" value="Genomic_DNA"/>
</dbReference>
<proteinExistence type="predicted"/>
<dbReference type="AlphaFoldDB" id="A0A4R6SZN9"/>
<reference evidence="2 3" key="1">
    <citation type="submission" date="2019-03" db="EMBL/GenBank/DDBJ databases">
        <title>Genomic Encyclopedia of Archaeal and Bacterial Type Strains, Phase II (KMG-II): from individual species to whole genera.</title>
        <authorList>
            <person name="Goeker M."/>
        </authorList>
    </citation>
    <scope>NUCLEOTIDE SEQUENCE [LARGE SCALE GENOMIC DNA]</scope>
    <source>
        <strain evidence="2 3">DSM 19035</strain>
    </source>
</reference>
<keyword evidence="3" id="KW-1185">Reference proteome</keyword>
<dbReference type="Proteomes" id="UP000295620">
    <property type="component" value="Unassembled WGS sequence"/>
</dbReference>
<comment type="caution">
    <text evidence="2">The sequence shown here is derived from an EMBL/GenBank/DDBJ whole genome shotgun (WGS) entry which is preliminary data.</text>
</comment>